<evidence type="ECO:0000256" key="1">
    <source>
        <dbReference type="ARBA" id="ARBA00007749"/>
    </source>
</evidence>
<keyword evidence="3 7" id="KW-0378">Hydrolase</keyword>
<keyword evidence="2" id="KW-0479">Metal-binding</keyword>
<evidence type="ECO:0000313" key="7">
    <source>
        <dbReference type="EMBL" id="PLP99139.1"/>
    </source>
</evidence>
<proteinExistence type="inferred from homology"/>
<keyword evidence="5" id="KW-0732">Signal</keyword>
<keyword evidence="4" id="KW-0862">Zinc</keyword>
<dbReference type="PANTHER" id="PTHR42978:SF6">
    <property type="entry name" value="QUORUM-QUENCHING LACTONASE YTNP-RELATED"/>
    <property type="match status" value="1"/>
</dbReference>
<dbReference type="CDD" id="cd07720">
    <property type="entry name" value="OPHC2-like_MBL-fold"/>
    <property type="match status" value="1"/>
</dbReference>
<comment type="caution">
    <text evidence="7">The sequence shown here is derived from an EMBL/GenBank/DDBJ whole genome shotgun (WGS) entry which is preliminary data.</text>
</comment>
<dbReference type="Pfam" id="PF00753">
    <property type="entry name" value="Lactamase_B"/>
    <property type="match status" value="1"/>
</dbReference>
<dbReference type="SUPFAM" id="SSF56281">
    <property type="entry name" value="Metallo-hydrolase/oxidoreductase"/>
    <property type="match status" value="1"/>
</dbReference>
<dbReference type="InterPro" id="IPR036866">
    <property type="entry name" value="RibonucZ/Hydroxyglut_hydro"/>
</dbReference>
<dbReference type="InterPro" id="IPR001279">
    <property type="entry name" value="Metallo-B-lactamas"/>
</dbReference>
<feature type="domain" description="Metallo-beta-lactamase" evidence="6">
    <location>
        <begin position="94"/>
        <end position="299"/>
    </location>
</feature>
<dbReference type="AlphaFoldDB" id="A0A2N5CAA7"/>
<dbReference type="PANTHER" id="PTHR42978">
    <property type="entry name" value="QUORUM-QUENCHING LACTONASE YTNP-RELATED-RELATED"/>
    <property type="match status" value="1"/>
</dbReference>
<protein>
    <submittedName>
        <fullName evidence="7">MBL fold metallo-hydrolase</fullName>
    </submittedName>
</protein>
<evidence type="ECO:0000256" key="5">
    <source>
        <dbReference type="SAM" id="SignalP"/>
    </source>
</evidence>
<gene>
    <name evidence="7" type="ORF">CYJ10_17725</name>
</gene>
<dbReference type="SMART" id="SM00849">
    <property type="entry name" value="Lactamase_B"/>
    <property type="match status" value="1"/>
</dbReference>
<evidence type="ECO:0000256" key="3">
    <source>
        <dbReference type="ARBA" id="ARBA00022801"/>
    </source>
</evidence>
<name>A0A2N5CAA7_9BURK</name>
<dbReference type="Gene3D" id="3.60.15.10">
    <property type="entry name" value="Ribonuclease Z/Hydroxyacylglutathione hydrolase-like"/>
    <property type="match status" value="1"/>
</dbReference>
<evidence type="ECO:0000259" key="6">
    <source>
        <dbReference type="SMART" id="SM00849"/>
    </source>
</evidence>
<dbReference type="InterPro" id="IPR051013">
    <property type="entry name" value="MBL_superfamily_lactonases"/>
</dbReference>
<evidence type="ECO:0000256" key="4">
    <source>
        <dbReference type="ARBA" id="ARBA00022833"/>
    </source>
</evidence>
<feature type="signal peptide" evidence="5">
    <location>
        <begin position="1"/>
        <end position="22"/>
    </location>
</feature>
<dbReference type="GO" id="GO:0016787">
    <property type="term" value="F:hydrolase activity"/>
    <property type="evidence" value="ECO:0007669"/>
    <property type="project" value="UniProtKB-KW"/>
</dbReference>
<accession>A0A2N5CAA7</accession>
<sequence length="332" mass="35259">MRTIRKSLIPLLSAMAFGATFAAATLPSVAAAAAPQVQTQGPGFYRIMVGDVEVTALLDGTHAFPVDTVVEGMSGAEIRADLARDFLTPPVQGSINAFLINTGSQLLLVDAGAGDLYGPCCGHLIENLRAAGYQPEQVDQVLLTHMHKDHIGGVSAHGKPLFPNAVLRVSKAEADYWLTAANKAKAPAFLATFFDAAGAAAAPYQAAHRFAPFEADVELAPGITTMRTPGHTPGHVSYVVKSQGQTMIVWGDLVHVAALQLRKPDTTVKYDSDAASARRSRHSVFGQVVRDRTVVAAAHIAFPGLGHLRQQGGRFEWVPVNYEAEPGKPDSH</sequence>
<feature type="chain" id="PRO_5014917682" evidence="5">
    <location>
        <begin position="23"/>
        <end position="332"/>
    </location>
</feature>
<comment type="similarity">
    <text evidence="1">Belongs to the metallo-beta-lactamase superfamily.</text>
</comment>
<reference evidence="7 8" key="1">
    <citation type="submission" date="2017-12" db="EMBL/GenBank/DDBJ databases">
        <title>Genome sequence of the active heterotrophic nitrifier-denitrifier, Cupriavidus pauculus UM1.</title>
        <authorList>
            <person name="Putonti C."/>
            <person name="Castignetti D."/>
        </authorList>
    </citation>
    <scope>NUCLEOTIDE SEQUENCE [LARGE SCALE GENOMIC DNA]</scope>
    <source>
        <strain evidence="7 8">UM1</strain>
    </source>
</reference>
<evidence type="ECO:0000313" key="8">
    <source>
        <dbReference type="Proteomes" id="UP000234341"/>
    </source>
</evidence>
<dbReference type="Proteomes" id="UP000234341">
    <property type="component" value="Unassembled WGS sequence"/>
</dbReference>
<dbReference type="RefSeq" id="WP_101682794.1">
    <property type="nucleotide sequence ID" value="NZ_PJRP01000008.1"/>
</dbReference>
<organism evidence="7 8">
    <name type="scientific">Cupriavidus pauculus</name>
    <dbReference type="NCBI Taxonomy" id="82633"/>
    <lineage>
        <taxon>Bacteria</taxon>
        <taxon>Pseudomonadati</taxon>
        <taxon>Pseudomonadota</taxon>
        <taxon>Betaproteobacteria</taxon>
        <taxon>Burkholderiales</taxon>
        <taxon>Burkholderiaceae</taxon>
        <taxon>Cupriavidus</taxon>
    </lineage>
</organism>
<dbReference type="EMBL" id="PJRP01000008">
    <property type="protein sequence ID" value="PLP99139.1"/>
    <property type="molecule type" value="Genomic_DNA"/>
</dbReference>
<dbReference type="OrthoDB" id="5443440at2"/>
<dbReference type="GO" id="GO:0046872">
    <property type="term" value="F:metal ion binding"/>
    <property type="evidence" value="ECO:0007669"/>
    <property type="project" value="UniProtKB-KW"/>
</dbReference>
<evidence type="ECO:0000256" key="2">
    <source>
        <dbReference type="ARBA" id="ARBA00022723"/>
    </source>
</evidence>